<accession>A0A834F9S9</accession>
<evidence type="ECO:0000313" key="3">
    <source>
        <dbReference type="Proteomes" id="UP000646548"/>
    </source>
</evidence>
<dbReference type="Proteomes" id="UP000646548">
    <property type="component" value="Unassembled WGS sequence"/>
</dbReference>
<gene>
    <name evidence="2" type="ORF">FQA47_009604</name>
</gene>
<evidence type="ECO:0000313" key="2">
    <source>
        <dbReference type="EMBL" id="KAF6723107.1"/>
    </source>
</evidence>
<feature type="region of interest" description="Disordered" evidence="1">
    <location>
        <begin position="35"/>
        <end position="54"/>
    </location>
</feature>
<proteinExistence type="predicted"/>
<reference evidence="2" key="1">
    <citation type="journal article" name="BMC Genomics">
        <title>Long-read sequencing and de novo genome assembly of marine medaka (Oryzias melastigma).</title>
        <authorList>
            <person name="Liang P."/>
            <person name="Saqib H.S.A."/>
            <person name="Ni X."/>
            <person name="Shen Y."/>
        </authorList>
    </citation>
    <scope>NUCLEOTIDE SEQUENCE</scope>
    <source>
        <strain evidence="2">Bigg-433</strain>
    </source>
</reference>
<dbReference type="EMBL" id="WKFB01000438">
    <property type="protein sequence ID" value="KAF6723107.1"/>
    <property type="molecule type" value="Genomic_DNA"/>
</dbReference>
<dbReference type="AlphaFoldDB" id="A0A834F9S9"/>
<sequence length="147" mass="16007">MGGKDSTTSCTGRRRAAQNLTSVVRKRMLPYDAANDTRSSFGAKNSHEEGEAEEVGMDGWMDGGMLEEKAGVFIAAAAFIAAQRRELWGAWLGPALPMTEREAVGGERQLWHILQVTSLKSARTRIPSPSMDKSIRATSPSREASRP</sequence>
<comment type="caution">
    <text evidence="2">The sequence shown here is derived from an EMBL/GenBank/DDBJ whole genome shotgun (WGS) entry which is preliminary data.</text>
</comment>
<feature type="compositionally biased region" description="Polar residues" evidence="1">
    <location>
        <begin position="136"/>
        <end position="147"/>
    </location>
</feature>
<evidence type="ECO:0000256" key="1">
    <source>
        <dbReference type="SAM" id="MobiDB-lite"/>
    </source>
</evidence>
<name>A0A834F9S9_ORYME</name>
<protein>
    <submittedName>
        <fullName evidence="2">Uncharacterized protein</fullName>
    </submittedName>
</protein>
<organism evidence="2 3">
    <name type="scientific">Oryzias melastigma</name>
    <name type="common">Marine medaka</name>
    <dbReference type="NCBI Taxonomy" id="30732"/>
    <lineage>
        <taxon>Eukaryota</taxon>
        <taxon>Metazoa</taxon>
        <taxon>Chordata</taxon>
        <taxon>Craniata</taxon>
        <taxon>Vertebrata</taxon>
        <taxon>Euteleostomi</taxon>
        <taxon>Actinopterygii</taxon>
        <taxon>Neopterygii</taxon>
        <taxon>Teleostei</taxon>
        <taxon>Neoteleostei</taxon>
        <taxon>Acanthomorphata</taxon>
        <taxon>Ovalentaria</taxon>
        <taxon>Atherinomorphae</taxon>
        <taxon>Beloniformes</taxon>
        <taxon>Adrianichthyidae</taxon>
        <taxon>Oryziinae</taxon>
        <taxon>Oryzias</taxon>
    </lineage>
</organism>
<feature type="region of interest" description="Disordered" evidence="1">
    <location>
        <begin position="122"/>
        <end position="147"/>
    </location>
</feature>